<evidence type="ECO:0000256" key="1">
    <source>
        <dbReference type="SAM" id="SignalP"/>
    </source>
</evidence>
<proteinExistence type="predicted"/>
<dbReference type="OrthoDB" id="7619742at2"/>
<dbReference type="RefSeq" id="WP_155839910.1">
    <property type="nucleotide sequence ID" value="NZ_ARYJ01000005.1"/>
</dbReference>
<feature type="chain" id="PRO_5001572762" evidence="1">
    <location>
        <begin position="23"/>
        <end position="173"/>
    </location>
</feature>
<feature type="signal peptide" evidence="1">
    <location>
        <begin position="1"/>
        <end position="22"/>
    </location>
</feature>
<name>A0A059FD05_9PROT</name>
<dbReference type="Proteomes" id="UP000024816">
    <property type="component" value="Unassembled WGS sequence"/>
</dbReference>
<dbReference type="PATRIC" id="fig|1280952.3.peg.1801"/>
<dbReference type="AlphaFoldDB" id="A0A059FD05"/>
<accession>A0A059FD05</accession>
<evidence type="ECO:0000313" key="2">
    <source>
        <dbReference type="EMBL" id="KCZ88500.1"/>
    </source>
</evidence>
<sequence>MNWRALLLMLPAVAAPALQAFAEPITIIELRDEFAKRDAEALDIAYLDGHPVMTGEMLGQSFDAILRDCAGPQKACEAIRYVSCREMPGFSRIEALEVANAHNAGYKNAAAYAEEKWFGQVVCIRLQQDFRDDVQFGFPQIFEWQMELEDFLQEMDDAQADKLAVNVLDNAAE</sequence>
<comment type="caution">
    <text evidence="2">The sequence shown here is derived from an EMBL/GenBank/DDBJ whole genome shotgun (WGS) entry which is preliminary data.</text>
</comment>
<protein>
    <submittedName>
        <fullName evidence="2">Uncharacterized protein</fullName>
    </submittedName>
</protein>
<dbReference type="STRING" id="1280952.HJA_09034"/>
<gene>
    <name evidence="2" type="ORF">HJA_09034</name>
</gene>
<organism evidence="2 3">
    <name type="scientific">Hyphomonas jannaschiana VP2</name>
    <dbReference type="NCBI Taxonomy" id="1280952"/>
    <lineage>
        <taxon>Bacteria</taxon>
        <taxon>Pseudomonadati</taxon>
        <taxon>Pseudomonadota</taxon>
        <taxon>Alphaproteobacteria</taxon>
        <taxon>Hyphomonadales</taxon>
        <taxon>Hyphomonadaceae</taxon>
        <taxon>Hyphomonas</taxon>
    </lineage>
</organism>
<reference evidence="2 3" key="1">
    <citation type="journal article" date="2014" name="Antonie Van Leeuwenhoek">
        <title>Hyphomonas beringensis sp. nov. and Hyphomonas chukchiensis sp. nov., isolated from surface seawater of the Bering Sea and Chukchi Sea.</title>
        <authorList>
            <person name="Li C."/>
            <person name="Lai Q."/>
            <person name="Li G."/>
            <person name="Dong C."/>
            <person name="Wang J."/>
            <person name="Liao Y."/>
            <person name="Shao Z."/>
        </authorList>
    </citation>
    <scope>NUCLEOTIDE SEQUENCE [LARGE SCALE GENOMIC DNA]</scope>
    <source>
        <strain evidence="2 3">VP2</strain>
    </source>
</reference>
<evidence type="ECO:0000313" key="3">
    <source>
        <dbReference type="Proteomes" id="UP000024816"/>
    </source>
</evidence>
<keyword evidence="3" id="KW-1185">Reference proteome</keyword>
<dbReference type="EMBL" id="ARYJ01000005">
    <property type="protein sequence ID" value="KCZ88500.1"/>
    <property type="molecule type" value="Genomic_DNA"/>
</dbReference>
<keyword evidence="1" id="KW-0732">Signal</keyword>